<evidence type="ECO:0000313" key="3">
    <source>
        <dbReference type="Proteomes" id="UP000434172"/>
    </source>
</evidence>
<gene>
    <name evidence="2" type="ORF">GQ607_010645</name>
</gene>
<dbReference type="InterPro" id="IPR036188">
    <property type="entry name" value="FAD/NAD-bd_sf"/>
</dbReference>
<dbReference type="PANTHER" id="PTHR13847:SF279">
    <property type="entry name" value="FAD DEPENDENT OXIDOREDUCTASE DOMAIN-CONTAINING PROTEIN-RELATED"/>
    <property type="match status" value="1"/>
</dbReference>
<evidence type="ECO:0000313" key="2">
    <source>
        <dbReference type="EMBL" id="KAF0322142.1"/>
    </source>
</evidence>
<organism evidence="2 3">
    <name type="scientific">Colletotrichum asianum</name>
    <dbReference type="NCBI Taxonomy" id="702518"/>
    <lineage>
        <taxon>Eukaryota</taxon>
        <taxon>Fungi</taxon>
        <taxon>Dikarya</taxon>
        <taxon>Ascomycota</taxon>
        <taxon>Pezizomycotina</taxon>
        <taxon>Sordariomycetes</taxon>
        <taxon>Hypocreomycetidae</taxon>
        <taxon>Glomerellales</taxon>
        <taxon>Glomerellaceae</taxon>
        <taxon>Colletotrichum</taxon>
        <taxon>Colletotrichum gloeosporioides species complex</taxon>
    </lineage>
</organism>
<reference evidence="2 3" key="1">
    <citation type="submission" date="2019-12" db="EMBL/GenBank/DDBJ databases">
        <title>A genome sequence resource for the geographically widespread anthracnose pathogen Colletotrichum asianum.</title>
        <authorList>
            <person name="Meng Y."/>
        </authorList>
    </citation>
    <scope>NUCLEOTIDE SEQUENCE [LARGE SCALE GENOMIC DNA]</scope>
    <source>
        <strain evidence="2 3">ICMP 18580</strain>
    </source>
</reference>
<comment type="caution">
    <text evidence="2">The sequence shown here is derived from an EMBL/GenBank/DDBJ whole genome shotgun (WGS) entry which is preliminary data.</text>
</comment>
<dbReference type="AlphaFoldDB" id="A0A8H3WCI2"/>
<dbReference type="PANTHER" id="PTHR13847">
    <property type="entry name" value="SARCOSINE DEHYDROGENASE-RELATED"/>
    <property type="match status" value="1"/>
</dbReference>
<accession>A0A8H3WCI2</accession>
<sequence>MSRSPPEPFPVPQATLPFWRTDLHELDSHQSTSDLPQSCDVLIVGSGGHVKPDLYYRVTQYARMYGKQAAAEMAVFEMSHVQAIKDLVEKEKIDCDFVLTRAYDVILDPELAEKTKREFDQLVEEKFPTVKDVWYAPAAAARTLTGVKDAQGVVKAKKVIFATNGYTAGILPEFREKIIPVRGICSRIAVPEGKEAPSLPSSYSVRHNAKGADYQITRPDGSIIVGGGRPAYWHKENEWYNNFDDSKMIQPAVTYFDGLMQRTYRGWEHSDASVDKVWTGILGYTNDLMPYVGAVPAKDGQFVCAGFNGHGMPAILLTAKGIAKMVLEDCTFEETGVPWPFQVTTARLQNPGNAIRDMVKQAKL</sequence>
<dbReference type="Proteomes" id="UP000434172">
    <property type="component" value="Unassembled WGS sequence"/>
</dbReference>
<dbReference type="InterPro" id="IPR006076">
    <property type="entry name" value="FAD-dep_OxRdtase"/>
</dbReference>
<dbReference type="EMBL" id="WOWK01000064">
    <property type="protein sequence ID" value="KAF0322142.1"/>
    <property type="molecule type" value="Genomic_DNA"/>
</dbReference>
<name>A0A8H3WCI2_9PEZI</name>
<dbReference type="GO" id="GO:0005737">
    <property type="term" value="C:cytoplasm"/>
    <property type="evidence" value="ECO:0007669"/>
    <property type="project" value="TreeGrafter"/>
</dbReference>
<dbReference type="Pfam" id="PF01266">
    <property type="entry name" value="DAO"/>
    <property type="match status" value="1"/>
</dbReference>
<protein>
    <submittedName>
        <fullName evidence="2">FAD dependent oxidoreductase superfamily protein</fullName>
    </submittedName>
</protein>
<keyword evidence="3" id="KW-1185">Reference proteome</keyword>
<evidence type="ECO:0000259" key="1">
    <source>
        <dbReference type="Pfam" id="PF01266"/>
    </source>
</evidence>
<dbReference type="OrthoDB" id="429143at2759"/>
<dbReference type="Gene3D" id="3.30.9.10">
    <property type="entry name" value="D-Amino Acid Oxidase, subunit A, domain 2"/>
    <property type="match status" value="1"/>
</dbReference>
<dbReference type="SUPFAM" id="SSF51971">
    <property type="entry name" value="Nucleotide-binding domain"/>
    <property type="match status" value="1"/>
</dbReference>
<proteinExistence type="predicted"/>
<dbReference type="Gene3D" id="3.50.50.60">
    <property type="entry name" value="FAD/NAD(P)-binding domain"/>
    <property type="match status" value="1"/>
</dbReference>
<feature type="domain" description="FAD dependent oxidoreductase" evidence="1">
    <location>
        <begin position="144"/>
        <end position="324"/>
    </location>
</feature>